<accession>A0A073JW54</accession>
<protein>
    <recommendedName>
        <fullName evidence="3">3-oxoacyl-ACP synthase</fullName>
    </recommendedName>
</protein>
<dbReference type="GO" id="GO:0016746">
    <property type="term" value="F:acyltransferase activity"/>
    <property type="evidence" value="ECO:0007669"/>
    <property type="project" value="InterPro"/>
</dbReference>
<dbReference type="STRING" id="574376.BAMA_04395"/>
<organism evidence="1 2">
    <name type="scientific">Bacillus manliponensis</name>
    <dbReference type="NCBI Taxonomy" id="574376"/>
    <lineage>
        <taxon>Bacteria</taxon>
        <taxon>Bacillati</taxon>
        <taxon>Bacillota</taxon>
        <taxon>Bacilli</taxon>
        <taxon>Bacillales</taxon>
        <taxon>Bacillaceae</taxon>
        <taxon>Bacillus</taxon>
        <taxon>Bacillus cereus group</taxon>
    </lineage>
</organism>
<name>A0A073JW54_9BACI</name>
<comment type="caution">
    <text evidence="1">The sequence shown here is derived from an EMBL/GenBank/DDBJ whole genome shotgun (WGS) entry which is preliminary data.</text>
</comment>
<dbReference type="EMBL" id="JOTN01000013">
    <property type="protein sequence ID" value="KEK18515.1"/>
    <property type="molecule type" value="Genomic_DNA"/>
</dbReference>
<sequence length="322" mass="36512">MKEIFLSLLNFETANEIKYQDYIEDFKQKSYSDEDPLYWLFKDNRGVLSQFHNVELQKSFDLGNPHIPVFDELHSNILLELLSKSNISPKNIDVFCYCHETIESSHSILPVLRAKKKLGLKRSLPFSIGHAGSLNSAIAIELAVSLLNGNYENFLLTIVDSVVPPFSRFSFNGHIKGDGATSILLSNNQGSYKIKDVKIYPSCLNIDLSKWGIEEYIESENLIVAKYKDLSDDINSNENSVKFVLHQNLSYRLHCKFEEINSNISWKTIKRERYPKANLLGSDIFYSLKELEEKNVLVAGDGILLVSASIDHGIAGIVLEKT</sequence>
<evidence type="ECO:0000313" key="1">
    <source>
        <dbReference type="EMBL" id="KEK18515.1"/>
    </source>
</evidence>
<dbReference type="Proteomes" id="UP000027822">
    <property type="component" value="Unassembled WGS sequence"/>
</dbReference>
<keyword evidence="2" id="KW-1185">Reference proteome</keyword>
<dbReference type="SUPFAM" id="SSF53901">
    <property type="entry name" value="Thiolase-like"/>
    <property type="match status" value="1"/>
</dbReference>
<dbReference type="OrthoDB" id="2542612at2"/>
<gene>
    <name evidence="1" type="ORF">BAMA_04395</name>
</gene>
<dbReference type="AlphaFoldDB" id="A0A073JW54"/>
<dbReference type="InterPro" id="IPR016039">
    <property type="entry name" value="Thiolase-like"/>
</dbReference>
<dbReference type="Gene3D" id="3.40.47.10">
    <property type="match status" value="1"/>
</dbReference>
<dbReference type="eggNOG" id="ENOG50345HY">
    <property type="taxonomic scope" value="Bacteria"/>
</dbReference>
<reference evidence="1 2" key="1">
    <citation type="submission" date="2014-06" db="EMBL/GenBank/DDBJ databases">
        <title>Draft genome sequence of Bacillus manliponensis JCM 15802 (MCCC 1A00708).</title>
        <authorList>
            <person name="Lai Q."/>
            <person name="Liu Y."/>
            <person name="Shao Z."/>
        </authorList>
    </citation>
    <scope>NUCLEOTIDE SEQUENCE [LARGE SCALE GENOMIC DNA]</scope>
    <source>
        <strain evidence="1 2">JCM 15802</strain>
    </source>
</reference>
<evidence type="ECO:0008006" key="3">
    <source>
        <dbReference type="Google" id="ProtNLM"/>
    </source>
</evidence>
<proteinExistence type="predicted"/>
<dbReference type="RefSeq" id="WP_034640501.1">
    <property type="nucleotide sequence ID" value="NZ_CBCSJC010000014.1"/>
</dbReference>
<evidence type="ECO:0000313" key="2">
    <source>
        <dbReference type="Proteomes" id="UP000027822"/>
    </source>
</evidence>